<gene>
    <name evidence="3" type="ORF">ACFQE9_14960</name>
</gene>
<protein>
    <submittedName>
        <fullName evidence="3">Tyrosine-type recombinase/integrase</fullName>
    </submittedName>
</protein>
<dbReference type="Proteomes" id="UP001596296">
    <property type="component" value="Unassembled WGS sequence"/>
</dbReference>
<name>A0ABD5V1G8_9EURY</name>
<reference evidence="3 4" key="1">
    <citation type="journal article" date="2019" name="Int. J. Syst. Evol. Microbiol.">
        <title>The Global Catalogue of Microorganisms (GCM) 10K type strain sequencing project: providing services to taxonomists for standard genome sequencing and annotation.</title>
        <authorList>
            <consortium name="The Broad Institute Genomics Platform"/>
            <consortium name="The Broad Institute Genome Sequencing Center for Infectious Disease"/>
            <person name="Wu L."/>
            <person name="Ma J."/>
        </authorList>
    </citation>
    <scope>NUCLEOTIDE SEQUENCE [LARGE SCALE GENOMIC DNA]</scope>
    <source>
        <strain evidence="3 4">SKJ47</strain>
    </source>
</reference>
<keyword evidence="4" id="KW-1185">Reference proteome</keyword>
<dbReference type="InterPro" id="IPR011010">
    <property type="entry name" value="DNA_brk_join_enz"/>
</dbReference>
<dbReference type="InterPro" id="IPR013762">
    <property type="entry name" value="Integrase-like_cat_sf"/>
</dbReference>
<dbReference type="AlphaFoldDB" id="A0ABD5V1G8"/>
<evidence type="ECO:0000259" key="2">
    <source>
        <dbReference type="PROSITE" id="PS51898"/>
    </source>
</evidence>
<accession>A0ABD5V1G8</accession>
<dbReference type="SUPFAM" id="SSF56349">
    <property type="entry name" value="DNA breaking-rejoining enzymes"/>
    <property type="match status" value="1"/>
</dbReference>
<dbReference type="RefSeq" id="WP_379746527.1">
    <property type="nucleotide sequence ID" value="NZ_JBHSVN010000001.1"/>
</dbReference>
<evidence type="ECO:0000313" key="3">
    <source>
        <dbReference type="EMBL" id="MFC6893893.1"/>
    </source>
</evidence>
<dbReference type="Gene3D" id="1.10.443.10">
    <property type="entry name" value="Intergrase catalytic core"/>
    <property type="match status" value="1"/>
</dbReference>
<dbReference type="CDD" id="cd00397">
    <property type="entry name" value="DNA_BRE_C"/>
    <property type="match status" value="1"/>
</dbReference>
<keyword evidence="1" id="KW-0233">DNA recombination</keyword>
<evidence type="ECO:0000313" key="4">
    <source>
        <dbReference type="Proteomes" id="UP001596296"/>
    </source>
</evidence>
<dbReference type="InterPro" id="IPR002104">
    <property type="entry name" value="Integrase_catalytic"/>
</dbReference>
<comment type="caution">
    <text evidence="3">The sequence shown here is derived from an EMBL/GenBank/DDBJ whole genome shotgun (WGS) entry which is preliminary data.</text>
</comment>
<dbReference type="GO" id="GO:0006310">
    <property type="term" value="P:DNA recombination"/>
    <property type="evidence" value="ECO:0007669"/>
    <property type="project" value="UniProtKB-KW"/>
</dbReference>
<dbReference type="Pfam" id="PF00589">
    <property type="entry name" value="Phage_integrase"/>
    <property type="match status" value="1"/>
</dbReference>
<dbReference type="EMBL" id="JBHSXL010000015">
    <property type="protein sequence ID" value="MFC6893893.1"/>
    <property type="molecule type" value="Genomic_DNA"/>
</dbReference>
<dbReference type="PROSITE" id="PS51898">
    <property type="entry name" value="TYR_RECOMBINASE"/>
    <property type="match status" value="1"/>
</dbReference>
<organism evidence="3 4">
    <name type="scientific">Halopenitus salinus</name>
    <dbReference type="NCBI Taxonomy" id="1198295"/>
    <lineage>
        <taxon>Archaea</taxon>
        <taxon>Methanobacteriati</taxon>
        <taxon>Methanobacteriota</taxon>
        <taxon>Stenosarchaea group</taxon>
        <taxon>Halobacteria</taxon>
        <taxon>Halobacteriales</taxon>
        <taxon>Haloferacaceae</taxon>
        <taxon>Halopenitus</taxon>
    </lineage>
</organism>
<evidence type="ECO:0000256" key="1">
    <source>
        <dbReference type="ARBA" id="ARBA00023172"/>
    </source>
</evidence>
<proteinExistence type="predicted"/>
<sequence length="385" mass="45734">MKINTREQEETELPVPPVAEATNESLQSFSEMIQDDYKQYKITFIRWLMNEGKDTYRGEGFSESTVKTTHYKIDEVYKWLWEQEGEFTKEITQEQATELLDTLMKHSTHPDSYVYTFEKCIRRLFKYKREAQNRDIPEWEHDIPIEPSRNSDDSEKVKDRFYPDEMNRLYEAALEKYSIKSYWNLTSDERAELKRFVAQQQGIKKENVSKEDFKNASSWKYPSIISVTSDLGLRPIEVGKMQPEWIDLDRNMINIPAKESTKNKEAWNCEISSTSRNALKHWLQERQSYEKYDGEDELWLTKYGNRYDARNLNKLLDQLIEGADLQGSNRTLSWYSFRHGVASLWTEKEGIAQAAEQVRHSNLKTTRKYLRTNKRSADNRAEDKW</sequence>
<feature type="domain" description="Tyr recombinase" evidence="2">
    <location>
        <begin position="192"/>
        <end position="384"/>
    </location>
</feature>